<dbReference type="Proteomes" id="UP000276133">
    <property type="component" value="Unassembled WGS sequence"/>
</dbReference>
<organism evidence="1 2">
    <name type="scientific">Brachionus plicatilis</name>
    <name type="common">Marine rotifer</name>
    <name type="synonym">Brachionus muelleri</name>
    <dbReference type="NCBI Taxonomy" id="10195"/>
    <lineage>
        <taxon>Eukaryota</taxon>
        <taxon>Metazoa</taxon>
        <taxon>Spiralia</taxon>
        <taxon>Gnathifera</taxon>
        <taxon>Rotifera</taxon>
        <taxon>Eurotatoria</taxon>
        <taxon>Monogononta</taxon>
        <taxon>Pseudotrocha</taxon>
        <taxon>Ploima</taxon>
        <taxon>Brachionidae</taxon>
        <taxon>Brachionus</taxon>
    </lineage>
</organism>
<evidence type="ECO:0000313" key="2">
    <source>
        <dbReference type="Proteomes" id="UP000276133"/>
    </source>
</evidence>
<gene>
    <name evidence="1" type="ORF">BpHYR1_045137</name>
</gene>
<comment type="caution">
    <text evidence="1">The sequence shown here is derived from an EMBL/GenBank/DDBJ whole genome shotgun (WGS) entry which is preliminary data.</text>
</comment>
<accession>A0A3M7QPB9</accession>
<protein>
    <submittedName>
        <fullName evidence="1">Uncharacterized protein</fullName>
    </submittedName>
</protein>
<evidence type="ECO:0000313" key="1">
    <source>
        <dbReference type="EMBL" id="RNA13246.1"/>
    </source>
</evidence>
<dbReference type="AlphaFoldDB" id="A0A3M7QPB9"/>
<proteinExistence type="predicted"/>
<dbReference type="EMBL" id="REGN01005466">
    <property type="protein sequence ID" value="RNA13246.1"/>
    <property type="molecule type" value="Genomic_DNA"/>
</dbReference>
<reference evidence="1 2" key="1">
    <citation type="journal article" date="2018" name="Sci. Rep.">
        <title>Genomic signatures of local adaptation to the degree of environmental predictability in rotifers.</title>
        <authorList>
            <person name="Franch-Gras L."/>
            <person name="Hahn C."/>
            <person name="Garcia-Roger E.M."/>
            <person name="Carmona M.J."/>
            <person name="Serra M."/>
            <person name="Gomez A."/>
        </authorList>
    </citation>
    <scope>NUCLEOTIDE SEQUENCE [LARGE SCALE GENOMIC DNA]</scope>
    <source>
        <strain evidence="1">HYR1</strain>
    </source>
</reference>
<keyword evidence="2" id="KW-1185">Reference proteome</keyword>
<name>A0A3M7QPB9_BRAPC</name>
<sequence length="131" mass="14128">MISALGLMKRIDDHVAFTSELKAAAARNLHVRTLKFADHGAIARKHGHMKPVAMTISNKHVSSIAHIDTVRKVGDVLAANAAHKISHIVKHSHTMSLKIAHIILVAIDGNVAGLAHILRAVEPLFELAILV</sequence>